<evidence type="ECO:0000313" key="1">
    <source>
        <dbReference type="EMBL" id="OSL43055.1"/>
    </source>
</evidence>
<reference evidence="1 2" key="1">
    <citation type="submission" date="2010-04" db="EMBL/GenBank/DDBJ databases">
        <title>The Genome Sequence of Escherichia coli H605.</title>
        <authorList>
            <consortium name="The Broad Institute Genome Sequencing Platform"/>
            <consortium name="The Broad Institute Genome Sequencing Center for Infectious Disease"/>
            <person name="Feldgarden M."/>
            <person name="Gordon D.M."/>
            <person name="Johnson J.R."/>
            <person name="Johnston B.D."/>
            <person name="Young S."/>
            <person name="Zeng Q."/>
            <person name="Koehrsen M."/>
            <person name="Alvarado L."/>
            <person name="Berlin A.M."/>
            <person name="Borenstein D."/>
            <person name="Chapman S.B."/>
            <person name="Chen Z."/>
            <person name="Engels R."/>
            <person name="Freedman E."/>
            <person name="Gellesch M."/>
            <person name="Goldberg J."/>
            <person name="Griggs A."/>
            <person name="Gujja S."/>
            <person name="Heilman E.R."/>
            <person name="Heiman D.I."/>
            <person name="Hepburn T.A."/>
            <person name="Howarth C."/>
            <person name="Jen D."/>
            <person name="Larson L."/>
            <person name="Mehta T."/>
            <person name="Park D."/>
            <person name="Pearson M."/>
            <person name="Richards J."/>
            <person name="Roberts A."/>
            <person name="Saif S."/>
            <person name="Shea T.D."/>
            <person name="Shenoy N."/>
            <person name="Sisk P."/>
            <person name="Stolte C."/>
            <person name="Sykes S.N."/>
            <person name="Walk T."/>
            <person name="White J."/>
            <person name="Yandava C."/>
            <person name="Haas B."/>
            <person name="Henn M.R."/>
            <person name="Nusbaum C."/>
            <person name="Birren B."/>
        </authorList>
    </citation>
    <scope>NUCLEOTIDE SEQUENCE [LARGE SCALE GENOMIC DNA]</scope>
    <source>
        <strain evidence="1 2">H605</strain>
    </source>
</reference>
<evidence type="ECO:0000313" key="2">
    <source>
        <dbReference type="Proteomes" id="UP000243401"/>
    </source>
</evidence>
<comment type="caution">
    <text evidence="1">The sequence shown here is derived from an EMBL/GenBank/DDBJ whole genome shotgun (WGS) entry which is preliminary data.</text>
</comment>
<gene>
    <name evidence="1" type="ORF">EATG_04196</name>
</gene>
<organism evidence="1 2">
    <name type="scientific">Escherichia coli H605</name>
    <dbReference type="NCBI Taxonomy" id="656410"/>
    <lineage>
        <taxon>Bacteria</taxon>
        <taxon>Pseudomonadati</taxon>
        <taxon>Pseudomonadota</taxon>
        <taxon>Gammaproteobacteria</taxon>
        <taxon>Enterobacterales</taxon>
        <taxon>Enterobacteriaceae</taxon>
        <taxon>Escherichia</taxon>
    </lineage>
</organism>
<protein>
    <submittedName>
        <fullName evidence="1">Cytoplasmic protein</fullName>
    </submittedName>
</protein>
<dbReference type="EMBL" id="ADJX01000016">
    <property type="protein sequence ID" value="OSL43055.1"/>
    <property type="molecule type" value="Genomic_DNA"/>
</dbReference>
<proteinExistence type="predicted"/>
<sequence>METCELMQLKNCIICFVGHILNNPMKKQSNNEQISTFFQHCSA</sequence>
<dbReference type="AlphaFoldDB" id="A0AAJ3NTN6"/>
<accession>A0AAJ3NTN6</accession>
<name>A0AAJ3NTN6_ECOLX</name>
<dbReference type="Proteomes" id="UP000243401">
    <property type="component" value="Unassembled WGS sequence"/>
</dbReference>